<dbReference type="Proteomes" id="UP001597104">
    <property type="component" value="Unassembled WGS sequence"/>
</dbReference>
<reference evidence="5" key="1">
    <citation type="journal article" date="2019" name="Int. J. Syst. Evol. Microbiol.">
        <title>The Global Catalogue of Microorganisms (GCM) 10K type strain sequencing project: providing services to taxonomists for standard genome sequencing and annotation.</title>
        <authorList>
            <consortium name="The Broad Institute Genomics Platform"/>
            <consortium name="The Broad Institute Genome Sequencing Center for Infectious Disease"/>
            <person name="Wu L."/>
            <person name="Ma J."/>
        </authorList>
    </citation>
    <scope>NUCLEOTIDE SEQUENCE [LARGE SCALE GENOMIC DNA]</scope>
    <source>
        <strain evidence="5">CCM 8925</strain>
    </source>
</reference>
<dbReference type="SUPFAM" id="SSF51735">
    <property type="entry name" value="NAD(P)-binding Rossmann-fold domains"/>
    <property type="match status" value="1"/>
</dbReference>
<evidence type="ECO:0000313" key="5">
    <source>
        <dbReference type="Proteomes" id="UP001597104"/>
    </source>
</evidence>
<dbReference type="EMBL" id="JBHTIO010000044">
    <property type="protein sequence ID" value="MFD0898123.1"/>
    <property type="molecule type" value="Genomic_DNA"/>
</dbReference>
<name>A0ABW3EGM3_9LACO</name>
<dbReference type="Pfam" id="PF00106">
    <property type="entry name" value="adh_short"/>
    <property type="match status" value="1"/>
</dbReference>
<dbReference type="PANTHER" id="PTHR44169">
    <property type="entry name" value="NADPH-DEPENDENT 1-ACYLDIHYDROXYACETONE PHOSPHATE REDUCTASE"/>
    <property type="match status" value="1"/>
</dbReference>
<dbReference type="InterPro" id="IPR002347">
    <property type="entry name" value="SDR_fam"/>
</dbReference>
<accession>A0ABW3EGM3</accession>
<dbReference type="Gene3D" id="3.40.50.720">
    <property type="entry name" value="NAD(P)-binding Rossmann-like Domain"/>
    <property type="match status" value="1"/>
</dbReference>
<dbReference type="CDD" id="cd05374">
    <property type="entry name" value="17beta-HSD-like_SDR_c"/>
    <property type="match status" value="1"/>
</dbReference>
<evidence type="ECO:0000313" key="4">
    <source>
        <dbReference type="EMBL" id="MFD0898123.1"/>
    </source>
</evidence>
<dbReference type="PRINTS" id="PR00081">
    <property type="entry name" value="GDHRDH"/>
</dbReference>
<evidence type="ECO:0000256" key="1">
    <source>
        <dbReference type="ARBA" id="ARBA00006484"/>
    </source>
</evidence>
<evidence type="ECO:0000256" key="2">
    <source>
        <dbReference type="ARBA" id="ARBA00023002"/>
    </source>
</evidence>
<keyword evidence="2" id="KW-0560">Oxidoreductase</keyword>
<comment type="similarity">
    <text evidence="1 3">Belongs to the short-chain dehydrogenases/reductases (SDR) family.</text>
</comment>
<keyword evidence="5" id="KW-1185">Reference proteome</keyword>
<dbReference type="InterPro" id="IPR036291">
    <property type="entry name" value="NAD(P)-bd_dom_sf"/>
</dbReference>
<gene>
    <name evidence="4" type="ORF">ACFQZ7_10350</name>
</gene>
<organism evidence="4 5">
    <name type="scientific">Loigolactobacillus binensis</name>
    <dbReference type="NCBI Taxonomy" id="2559922"/>
    <lineage>
        <taxon>Bacteria</taxon>
        <taxon>Bacillati</taxon>
        <taxon>Bacillota</taxon>
        <taxon>Bacilli</taxon>
        <taxon>Lactobacillales</taxon>
        <taxon>Lactobacillaceae</taxon>
        <taxon>Loigolactobacillus</taxon>
    </lineage>
</organism>
<proteinExistence type="inferred from homology"/>
<comment type="caution">
    <text evidence="4">The sequence shown here is derived from an EMBL/GenBank/DDBJ whole genome shotgun (WGS) entry which is preliminary data.</text>
</comment>
<dbReference type="PRINTS" id="PR00080">
    <property type="entry name" value="SDRFAMILY"/>
</dbReference>
<sequence length="279" mass="30375">MSTKKVIAITGASSGMGKAAVQLFAHRGWIVYGGARRVENISTGTNIHAVKLDVTDSASNHNFINLITTEQQRIDVLINNAGYGEGGPVEDIPLANVRKQFETNFFGAVELTKLTLPTMRAQKAGRIVNISSIGGDLYMPLNAYYHASKAALQQWSDALDLEVQRFGIRSVIVQPGGTQSAWGDIAVQNMRKNLQPNSAYLPLVDVLGNVLSSANNRISATSADLAHVFYAAATDPKPKQRYFNSFGDRLVVHVVRAHPKAFRAATGALLHHLERRARN</sequence>
<evidence type="ECO:0000256" key="3">
    <source>
        <dbReference type="RuleBase" id="RU000363"/>
    </source>
</evidence>
<dbReference type="RefSeq" id="WP_137636411.1">
    <property type="nucleotide sequence ID" value="NZ_BJDN01000001.1"/>
</dbReference>
<protein>
    <submittedName>
        <fullName evidence="4">SDR family NAD(P)-dependent oxidoreductase</fullName>
    </submittedName>
</protein>
<dbReference type="PANTHER" id="PTHR44169:SF6">
    <property type="entry name" value="NADPH-DEPENDENT 1-ACYLDIHYDROXYACETONE PHOSPHATE REDUCTASE"/>
    <property type="match status" value="1"/>
</dbReference>